<dbReference type="SUPFAM" id="SSF111369">
    <property type="entry name" value="HlyD-like secretion proteins"/>
    <property type="match status" value="1"/>
</dbReference>
<feature type="domain" description="CusB-like beta-barrel" evidence="2">
    <location>
        <begin position="231"/>
        <end position="301"/>
    </location>
</feature>
<dbReference type="PANTHER" id="PTHR30469:SF15">
    <property type="entry name" value="HLYD FAMILY OF SECRETION PROTEINS"/>
    <property type="match status" value="1"/>
</dbReference>
<dbReference type="InterPro" id="IPR006143">
    <property type="entry name" value="RND_pump_MFP"/>
</dbReference>
<dbReference type="PANTHER" id="PTHR30469">
    <property type="entry name" value="MULTIDRUG RESISTANCE PROTEIN MDTA"/>
    <property type="match status" value="1"/>
</dbReference>
<dbReference type="Pfam" id="PF25954">
    <property type="entry name" value="Beta-barrel_RND_2"/>
    <property type="match status" value="1"/>
</dbReference>
<reference evidence="3 4" key="1">
    <citation type="submission" date="2018-09" db="EMBL/GenBank/DDBJ databases">
        <title>Genome sequencing of strain 6GH32-13.</title>
        <authorList>
            <person name="Weon H.-Y."/>
            <person name="Heo J."/>
            <person name="Kwon S.-W."/>
        </authorList>
    </citation>
    <scope>NUCLEOTIDE SEQUENCE [LARGE SCALE GENOMIC DNA]</scope>
    <source>
        <strain evidence="3 4">5GH32-13</strain>
    </source>
</reference>
<gene>
    <name evidence="3" type="ORF">D3H65_08745</name>
</gene>
<proteinExistence type="inferred from homology"/>
<dbReference type="OrthoDB" id="869610at2"/>
<dbReference type="PROSITE" id="PS51257">
    <property type="entry name" value="PROKAR_LIPOPROTEIN"/>
    <property type="match status" value="1"/>
</dbReference>
<dbReference type="Gene3D" id="2.40.50.100">
    <property type="match status" value="1"/>
</dbReference>
<dbReference type="GO" id="GO:0015562">
    <property type="term" value="F:efflux transmembrane transporter activity"/>
    <property type="evidence" value="ECO:0007669"/>
    <property type="project" value="TreeGrafter"/>
</dbReference>
<sequence length="361" mass="40611">MRPVILFSIACVLVIVSCKQKQESIQPVRENITESVYASGIVKSDQQYQVFAKVSGIITALLVKEGDHITKGTSILQLEDTTARLQAANARVAARYGASTANTERLQELQVAIEQAGVQCQNDSLLLERQRNLWAQQIGSRNNLEQREVAYSNSRNNYRVAQLRYTTLQRQIRFQEQQSANNWQIARAGTSDYTVKSEVNGKVYTLLREKGEMVTPQTPVAVIGDAALFLLELQVDEFDIARVKQGLKVLITMDSYKGQVFEGRVLTIYPFMDQRTKTFKVEAAFVNAPPVLYPNLTCEANIIIREKQNSLTIPASFLLQGGYVMLLNKEKRKVSTGMKDYRKIEILDGITARDVLIKPAQ</sequence>
<evidence type="ECO:0000313" key="3">
    <source>
        <dbReference type="EMBL" id="AXY74064.1"/>
    </source>
</evidence>
<dbReference type="InterPro" id="IPR058792">
    <property type="entry name" value="Beta-barrel_RND_2"/>
</dbReference>
<evidence type="ECO:0000313" key="4">
    <source>
        <dbReference type="Proteomes" id="UP000263900"/>
    </source>
</evidence>
<keyword evidence="4" id="KW-1185">Reference proteome</keyword>
<dbReference type="AlphaFoldDB" id="A0A3B7MI09"/>
<dbReference type="Gene3D" id="2.40.30.170">
    <property type="match status" value="1"/>
</dbReference>
<evidence type="ECO:0000259" key="2">
    <source>
        <dbReference type="Pfam" id="PF25954"/>
    </source>
</evidence>
<accession>A0A3B7MI09</accession>
<dbReference type="GO" id="GO:1990281">
    <property type="term" value="C:efflux pump complex"/>
    <property type="evidence" value="ECO:0007669"/>
    <property type="project" value="TreeGrafter"/>
</dbReference>
<dbReference type="EMBL" id="CP032157">
    <property type="protein sequence ID" value="AXY74064.1"/>
    <property type="molecule type" value="Genomic_DNA"/>
</dbReference>
<dbReference type="Proteomes" id="UP000263900">
    <property type="component" value="Chromosome"/>
</dbReference>
<evidence type="ECO:0000256" key="1">
    <source>
        <dbReference type="ARBA" id="ARBA00009477"/>
    </source>
</evidence>
<dbReference type="NCBIfam" id="TIGR01730">
    <property type="entry name" value="RND_mfp"/>
    <property type="match status" value="1"/>
</dbReference>
<comment type="similarity">
    <text evidence="1">Belongs to the membrane fusion protein (MFP) (TC 8.A.1) family.</text>
</comment>
<dbReference type="KEGG" id="pseg:D3H65_08745"/>
<protein>
    <submittedName>
        <fullName evidence="3">Efflux RND transporter periplasmic adaptor subunit</fullName>
    </submittedName>
</protein>
<name>A0A3B7MI09_9BACT</name>
<organism evidence="3 4">
    <name type="scientific">Paraflavitalea soli</name>
    <dbReference type="NCBI Taxonomy" id="2315862"/>
    <lineage>
        <taxon>Bacteria</taxon>
        <taxon>Pseudomonadati</taxon>
        <taxon>Bacteroidota</taxon>
        <taxon>Chitinophagia</taxon>
        <taxon>Chitinophagales</taxon>
        <taxon>Chitinophagaceae</taxon>
        <taxon>Paraflavitalea</taxon>
    </lineage>
</organism>